<dbReference type="InterPro" id="IPR006202">
    <property type="entry name" value="Neur_chan_lig-bd"/>
</dbReference>
<evidence type="ECO:0000256" key="2">
    <source>
        <dbReference type="ARBA" id="ARBA00022692"/>
    </source>
</evidence>
<keyword evidence="5" id="KW-0406">Ion transport</keyword>
<keyword evidence="5" id="KW-0732">Signal</keyword>
<dbReference type="FunFam" id="2.70.170.10:FF:000028">
    <property type="entry name" value="AcetylCholine Receptor"/>
    <property type="match status" value="1"/>
</dbReference>
<keyword evidence="3 5" id="KW-1133">Transmembrane helix</keyword>
<dbReference type="GO" id="GO:0004888">
    <property type="term" value="F:transmembrane signaling receptor activity"/>
    <property type="evidence" value="ECO:0007669"/>
    <property type="project" value="InterPro"/>
</dbReference>
<dbReference type="SUPFAM" id="SSF90112">
    <property type="entry name" value="Neurotransmitter-gated ion-channel transmembrane pore"/>
    <property type="match status" value="1"/>
</dbReference>
<evidence type="ECO:0000259" key="6">
    <source>
        <dbReference type="Pfam" id="PF02931"/>
    </source>
</evidence>
<keyword evidence="8" id="KW-1185">Reference proteome</keyword>
<keyword evidence="5" id="KW-0813">Transport</keyword>
<dbReference type="STRING" id="6265.A0A0B2V918"/>
<sequence>MIAELIIILLTLINISASTVSESFKNEQGDMKSLYAYLFSNYQKELRPVINDSTTTTVTLKFLLKQVLKVDERDQIVNVYCWLELYWVDELLKWDPHKYAGIQRIHVPSSKIWKPDILVYNNANMNVGENELETNAIIEYNGRVMLFRSMITDITCNLNLRDFPFDQQVCFLTFASWSMDGSKVRLQPTNGTNNLELYIRNTEWTLMDFAYKTYSKVSVFLVIPSAFITVVTIVGFFTPHSTTGENTEKVSLGVTALLSMAIISKYYIGLIFLIFMAAFTTTLTLAYQMKGNAGMSVDPRIKRLLFEKIACNPYFSWAFSVQLPNYSKHNGSLKQSIFVFPNDAAVHNMNGYESGSLKKPKIINKNHETGERKAHLVRMDELTGAVKNYMIDYENATYPELMLEKLRKCIENLEQNFLQVEAKNAASRFVLENAKRTKTRHLYRAS</sequence>
<accession>A0A0B2V918</accession>
<dbReference type="Gene3D" id="1.20.58.390">
    <property type="entry name" value="Neurotransmitter-gated ion-channel transmembrane domain"/>
    <property type="match status" value="1"/>
</dbReference>
<gene>
    <name evidence="7" type="primary">CHRNA10</name>
    <name evidence="7" type="ORF">Tcan_16856</name>
</gene>
<organism evidence="7 8">
    <name type="scientific">Toxocara canis</name>
    <name type="common">Canine roundworm</name>
    <dbReference type="NCBI Taxonomy" id="6265"/>
    <lineage>
        <taxon>Eukaryota</taxon>
        <taxon>Metazoa</taxon>
        <taxon>Ecdysozoa</taxon>
        <taxon>Nematoda</taxon>
        <taxon>Chromadorea</taxon>
        <taxon>Rhabditida</taxon>
        <taxon>Spirurina</taxon>
        <taxon>Ascaridomorpha</taxon>
        <taxon>Ascaridoidea</taxon>
        <taxon>Toxocaridae</taxon>
        <taxon>Toxocara</taxon>
    </lineage>
</organism>
<feature type="transmembrane region" description="Helical" evidence="5">
    <location>
        <begin position="217"/>
        <end position="237"/>
    </location>
</feature>
<comment type="similarity">
    <text evidence="5">Belongs to the ligand-gated ion channel (TC 1.A.9) family.</text>
</comment>
<dbReference type="GO" id="GO:0016020">
    <property type="term" value="C:membrane"/>
    <property type="evidence" value="ECO:0007669"/>
    <property type="project" value="UniProtKB-SubCell"/>
</dbReference>
<dbReference type="Proteomes" id="UP000031036">
    <property type="component" value="Unassembled WGS sequence"/>
</dbReference>
<reference evidence="7 8" key="1">
    <citation type="submission" date="2014-11" db="EMBL/GenBank/DDBJ databases">
        <title>Genetic blueprint of the zoonotic pathogen Toxocara canis.</title>
        <authorList>
            <person name="Zhu X.-Q."/>
            <person name="Korhonen P.K."/>
            <person name="Cai H."/>
            <person name="Young N.D."/>
            <person name="Nejsum P."/>
            <person name="von Samson-Himmelstjerna G."/>
            <person name="Boag P.R."/>
            <person name="Tan P."/>
            <person name="Li Q."/>
            <person name="Min J."/>
            <person name="Yang Y."/>
            <person name="Wang X."/>
            <person name="Fang X."/>
            <person name="Hall R.S."/>
            <person name="Hofmann A."/>
            <person name="Sternberg P.W."/>
            <person name="Jex A.R."/>
            <person name="Gasser R.B."/>
        </authorList>
    </citation>
    <scope>NUCLEOTIDE SEQUENCE [LARGE SCALE GENOMIC DNA]</scope>
    <source>
        <strain evidence="7">PN_DK_2014</strain>
    </source>
</reference>
<comment type="caution">
    <text evidence="5">Lacks conserved residue(s) required for the propagation of feature annotation.</text>
</comment>
<keyword evidence="7" id="KW-0675">Receptor</keyword>
<protein>
    <submittedName>
        <fullName evidence="7">Neuronal acetylcholine receptor subunit alpha-10</fullName>
    </submittedName>
</protein>
<dbReference type="InterPro" id="IPR038050">
    <property type="entry name" value="Neuro_actylchol_rec"/>
</dbReference>
<dbReference type="CDD" id="cd18997">
    <property type="entry name" value="LGIC_ECD_nAChR"/>
    <property type="match status" value="1"/>
</dbReference>
<dbReference type="SUPFAM" id="SSF63712">
    <property type="entry name" value="Nicotinic receptor ligand binding domain-like"/>
    <property type="match status" value="1"/>
</dbReference>
<evidence type="ECO:0000256" key="5">
    <source>
        <dbReference type="RuleBase" id="RU000687"/>
    </source>
</evidence>
<dbReference type="GO" id="GO:0005230">
    <property type="term" value="F:extracellular ligand-gated monoatomic ion channel activity"/>
    <property type="evidence" value="ECO:0007669"/>
    <property type="project" value="InterPro"/>
</dbReference>
<comment type="caution">
    <text evidence="7">The sequence shown here is derived from an EMBL/GenBank/DDBJ whole genome shotgun (WGS) entry which is preliminary data.</text>
</comment>
<proteinExistence type="inferred from homology"/>
<evidence type="ECO:0000313" key="8">
    <source>
        <dbReference type="Proteomes" id="UP000031036"/>
    </source>
</evidence>
<dbReference type="InterPro" id="IPR036734">
    <property type="entry name" value="Neur_chan_lig-bd_sf"/>
</dbReference>
<dbReference type="PROSITE" id="PS00236">
    <property type="entry name" value="NEUROTR_ION_CHANNEL"/>
    <property type="match status" value="1"/>
</dbReference>
<evidence type="ECO:0000256" key="4">
    <source>
        <dbReference type="ARBA" id="ARBA00023136"/>
    </source>
</evidence>
<name>A0A0B2V918_TOXCA</name>
<dbReference type="InterPro" id="IPR006201">
    <property type="entry name" value="Neur_channel"/>
</dbReference>
<feature type="domain" description="Neurotransmitter-gated ion-channel ligand-binding" evidence="6">
    <location>
        <begin position="33"/>
        <end position="216"/>
    </location>
</feature>
<dbReference type="Gene3D" id="2.70.170.10">
    <property type="entry name" value="Neurotransmitter-gated ion-channel ligand-binding domain"/>
    <property type="match status" value="1"/>
</dbReference>
<dbReference type="InterPro" id="IPR018000">
    <property type="entry name" value="Neurotransmitter_ion_chnl_CS"/>
</dbReference>
<comment type="subcellular location">
    <subcellularLocation>
        <location evidence="1">Membrane</location>
        <topology evidence="1">Multi-pass membrane protein</topology>
    </subcellularLocation>
</comment>
<dbReference type="CDD" id="cd19051">
    <property type="entry name" value="LGIC_TM_cation"/>
    <property type="match status" value="1"/>
</dbReference>
<keyword evidence="5" id="KW-0407">Ion channel</keyword>
<dbReference type="OMA" id="RSMITDI"/>
<dbReference type="Pfam" id="PF02931">
    <property type="entry name" value="Neur_chan_LBD"/>
    <property type="match status" value="1"/>
</dbReference>
<evidence type="ECO:0000256" key="3">
    <source>
        <dbReference type="ARBA" id="ARBA00022989"/>
    </source>
</evidence>
<dbReference type="EMBL" id="JPKZ01002275">
    <property type="protein sequence ID" value="KHN77475.1"/>
    <property type="molecule type" value="Genomic_DNA"/>
</dbReference>
<dbReference type="AlphaFoldDB" id="A0A0B2V918"/>
<evidence type="ECO:0000256" key="1">
    <source>
        <dbReference type="ARBA" id="ARBA00004141"/>
    </source>
</evidence>
<feature type="chain" id="PRO_5022248363" evidence="5">
    <location>
        <begin position="18"/>
        <end position="446"/>
    </location>
</feature>
<dbReference type="InterPro" id="IPR036719">
    <property type="entry name" value="Neuro-gated_channel_TM_sf"/>
</dbReference>
<evidence type="ECO:0000313" key="7">
    <source>
        <dbReference type="EMBL" id="KHN77475.1"/>
    </source>
</evidence>
<dbReference type="OrthoDB" id="5975154at2759"/>
<keyword evidence="4 5" id="KW-0472">Membrane</keyword>
<keyword evidence="2 5" id="KW-0812">Transmembrane</keyword>
<dbReference type="PRINTS" id="PR00252">
    <property type="entry name" value="NRIONCHANNEL"/>
</dbReference>
<feature type="signal peptide" evidence="5">
    <location>
        <begin position="1"/>
        <end position="17"/>
    </location>
</feature>
<dbReference type="PANTHER" id="PTHR18945">
    <property type="entry name" value="NEUROTRANSMITTER GATED ION CHANNEL"/>
    <property type="match status" value="1"/>
</dbReference>